<dbReference type="SMART" id="SM00409">
    <property type="entry name" value="IG"/>
    <property type="match status" value="1"/>
</dbReference>
<organism evidence="4 5">
    <name type="scientific">Anabas testudineus</name>
    <name type="common">Climbing perch</name>
    <name type="synonym">Anthias testudineus</name>
    <dbReference type="NCBI Taxonomy" id="64144"/>
    <lineage>
        <taxon>Eukaryota</taxon>
        <taxon>Metazoa</taxon>
        <taxon>Chordata</taxon>
        <taxon>Craniata</taxon>
        <taxon>Vertebrata</taxon>
        <taxon>Euteleostomi</taxon>
        <taxon>Actinopterygii</taxon>
        <taxon>Neopterygii</taxon>
        <taxon>Teleostei</taxon>
        <taxon>Neoteleostei</taxon>
        <taxon>Acanthomorphata</taxon>
        <taxon>Anabantaria</taxon>
        <taxon>Anabantiformes</taxon>
        <taxon>Anabantoidei</taxon>
        <taxon>Anabantidae</taxon>
        <taxon>Anabas</taxon>
    </lineage>
</organism>
<dbReference type="InterPro" id="IPR036179">
    <property type="entry name" value="Ig-like_dom_sf"/>
</dbReference>
<dbReference type="InterPro" id="IPR013783">
    <property type="entry name" value="Ig-like_fold"/>
</dbReference>
<dbReference type="Proteomes" id="UP000265040">
    <property type="component" value="Chromosome 8"/>
</dbReference>
<dbReference type="PANTHER" id="PTHR11738:SF186">
    <property type="entry name" value="OSTEOCLAST-ASSOCIATED IMMUNOGLOBULIN-LIKE RECEPTOR"/>
    <property type="match status" value="1"/>
</dbReference>
<protein>
    <recommendedName>
        <fullName evidence="3">Ig-like domain-containing protein</fullName>
    </recommendedName>
</protein>
<evidence type="ECO:0000256" key="1">
    <source>
        <dbReference type="ARBA" id="ARBA00023157"/>
    </source>
</evidence>
<keyword evidence="2" id="KW-1133">Transmembrane helix</keyword>
<keyword evidence="2" id="KW-0472">Membrane</keyword>
<evidence type="ECO:0000259" key="3">
    <source>
        <dbReference type="PROSITE" id="PS50835"/>
    </source>
</evidence>
<dbReference type="Pfam" id="PF13927">
    <property type="entry name" value="Ig_3"/>
    <property type="match status" value="1"/>
</dbReference>
<dbReference type="InterPro" id="IPR050412">
    <property type="entry name" value="Ig-like_Receptors_ImmuneReg"/>
</dbReference>
<reference evidence="4 5" key="1">
    <citation type="submission" date="2021-04" db="EMBL/GenBank/DDBJ databases">
        <authorList>
            <consortium name="Wellcome Sanger Institute Data Sharing"/>
        </authorList>
    </citation>
    <scope>NUCLEOTIDE SEQUENCE [LARGE SCALE GENOMIC DNA]</scope>
</reference>
<reference evidence="4" key="3">
    <citation type="submission" date="2025-09" db="UniProtKB">
        <authorList>
            <consortium name="Ensembl"/>
        </authorList>
    </citation>
    <scope>IDENTIFICATION</scope>
</reference>
<dbReference type="Ensembl" id="ENSATET00000073635.1">
    <property type="protein sequence ID" value="ENSATEP00000075555.1"/>
    <property type="gene ID" value="ENSATEG00000032072.1"/>
</dbReference>
<dbReference type="PANTHER" id="PTHR11738">
    <property type="entry name" value="MHC CLASS I NK CELL RECEPTOR"/>
    <property type="match status" value="1"/>
</dbReference>
<dbReference type="GeneTree" id="ENSGT00940000164475"/>
<reference evidence="4" key="2">
    <citation type="submission" date="2025-08" db="UniProtKB">
        <authorList>
            <consortium name="Ensembl"/>
        </authorList>
    </citation>
    <scope>IDENTIFICATION</scope>
</reference>
<dbReference type="AlphaFoldDB" id="A0AAQ6IE08"/>
<name>A0AAQ6IE08_ANATE</name>
<keyword evidence="5" id="KW-1185">Reference proteome</keyword>
<feature type="transmembrane region" description="Helical" evidence="2">
    <location>
        <begin position="7"/>
        <end position="23"/>
    </location>
</feature>
<dbReference type="SUPFAM" id="SSF48726">
    <property type="entry name" value="Immunoglobulin"/>
    <property type="match status" value="2"/>
</dbReference>
<dbReference type="InterPro" id="IPR007110">
    <property type="entry name" value="Ig-like_dom"/>
</dbReference>
<proteinExistence type="predicted"/>
<evidence type="ECO:0000313" key="5">
    <source>
        <dbReference type="Proteomes" id="UP000265040"/>
    </source>
</evidence>
<dbReference type="PROSITE" id="PS50835">
    <property type="entry name" value="IG_LIKE"/>
    <property type="match status" value="1"/>
</dbReference>
<dbReference type="InterPro" id="IPR003599">
    <property type="entry name" value="Ig_sub"/>
</dbReference>
<dbReference type="GO" id="GO:0002764">
    <property type="term" value="P:immune response-regulating signaling pathway"/>
    <property type="evidence" value="ECO:0007669"/>
    <property type="project" value="TreeGrafter"/>
</dbReference>
<evidence type="ECO:0000256" key="2">
    <source>
        <dbReference type="SAM" id="Phobius"/>
    </source>
</evidence>
<keyword evidence="1" id="KW-1015">Disulfide bond</keyword>
<accession>A0AAQ6IE08</accession>
<keyword evidence="2" id="KW-0812">Transmembrane</keyword>
<dbReference type="Gene3D" id="2.60.40.10">
    <property type="entry name" value="Immunoglobulins"/>
    <property type="match status" value="2"/>
</dbReference>
<sequence length="289" mass="32514">VRKIQSMLFICIILIILQSIPALKSTVQFTELIIVSLLPHSNSWPIMVFQLVISLLYADLKKKPRISINPAGEVSWGQDISITCSVSDELLGGTFILKKTSGSVRETQASSTNSATFNIHKVNFDDEGSYQCQYEKYILVERLHSAWSDSIRLSVTVSGIKCFIHLCGTFILQKTSGSFRENQTSSTNSATFNVHRVDFDKEGLYQCQYQTMISGLDFRSPLSNSVRLSISGEKNIMLQSVKITILTAFISFVWCSREPFKAKALKTHNSKYLIDISLFMKLIELVNIT</sequence>
<feature type="domain" description="Ig-like" evidence="3">
    <location>
        <begin position="64"/>
        <end position="154"/>
    </location>
</feature>
<evidence type="ECO:0000313" key="4">
    <source>
        <dbReference type="Ensembl" id="ENSATEP00000075555.1"/>
    </source>
</evidence>